<proteinExistence type="predicted"/>
<protein>
    <submittedName>
        <fullName evidence="2">Uncharacterized protein</fullName>
    </submittedName>
</protein>
<dbReference type="RefSeq" id="XP_060301254.1">
    <property type="nucleotide sequence ID" value="XM_060436044.1"/>
</dbReference>
<dbReference type="InterPro" id="IPR021463">
    <property type="entry name" value="Methyltransf_34"/>
</dbReference>
<keyword evidence="3" id="KW-1185">Reference proteome</keyword>
<sequence length="379" mass="40212">RRQQQHVLDVFRSAFGDVLSSPAFAASVQTVKQALFARDFAAAFGIGSHDRQAGNRLLAVYAARWSPTRALCYAAVLRGIYDQGHLDPLLHTPLSSSAAARRKQQQQDVKTDELPDGEQQQPDSASAVPIRQPVGKRQLRVLGIGGGAAEMVAFGSFLNQDYSAGLAGEITLVDAAAWGDVVSTLQTGITTPEPSTPKEPPMVPPAYLSSRFSQNDVLALGHDGLAALMPLPPSSSSSSPPPVLVTLLFTLNELFTSSGVGKTTAFLLDLTSTVPVGSLLLVVDSSGSYSETAIGAPPAKRQYPMQWLLDRILLGTQKEPVGGRAWRKLEAHDSVWFRLGTSSSSSGGGGGGGGGGLDYPIPLENMRYQMHLYRAEDAS</sequence>
<accession>A0AA40B628</accession>
<gene>
    <name evidence="2" type="ORF">B0T26DRAFT_619434</name>
</gene>
<name>A0AA40B628_9PEZI</name>
<feature type="non-terminal residue" evidence="2">
    <location>
        <position position="1"/>
    </location>
</feature>
<dbReference type="Pfam" id="PF11312">
    <property type="entry name" value="Methyltransf_34"/>
    <property type="match status" value="1"/>
</dbReference>
<dbReference type="AlphaFoldDB" id="A0AA40B628"/>
<comment type="caution">
    <text evidence="2">The sequence shown here is derived from an EMBL/GenBank/DDBJ whole genome shotgun (WGS) entry which is preliminary data.</text>
</comment>
<evidence type="ECO:0000313" key="3">
    <source>
        <dbReference type="Proteomes" id="UP001172101"/>
    </source>
</evidence>
<dbReference type="Proteomes" id="UP001172101">
    <property type="component" value="Unassembled WGS sequence"/>
</dbReference>
<evidence type="ECO:0000256" key="1">
    <source>
        <dbReference type="SAM" id="MobiDB-lite"/>
    </source>
</evidence>
<feature type="region of interest" description="Disordered" evidence="1">
    <location>
        <begin position="96"/>
        <end position="130"/>
    </location>
</feature>
<dbReference type="GeneID" id="85319314"/>
<dbReference type="EMBL" id="JAUIRO010000002">
    <property type="protein sequence ID" value="KAK0728399.1"/>
    <property type="molecule type" value="Genomic_DNA"/>
</dbReference>
<reference evidence="2" key="1">
    <citation type="submission" date="2023-06" db="EMBL/GenBank/DDBJ databases">
        <title>Genome-scale phylogeny and comparative genomics of the fungal order Sordariales.</title>
        <authorList>
            <consortium name="Lawrence Berkeley National Laboratory"/>
            <person name="Hensen N."/>
            <person name="Bonometti L."/>
            <person name="Westerberg I."/>
            <person name="Brannstrom I.O."/>
            <person name="Guillou S."/>
            <person name="Cros-Aarteil S."/>
            <person name="Calhoun S."/>
            <person name="Haridas S."/>
            <person name="Kuo A."/>
            <person name="Mondo S."/>
            <person name="Pangilinan J."/>
            <person name="Riley R."/>
            <person name="LaButti K."/>
            <person name="Andreopoulos B."/>
            <person name="Lipzen A."/>
            <person name="Chen C."/>
            <person name="Yanf M."/>
            <person name="Daum C."/>
            <person name="Ng V."/>
            <person name="Clum A."/>
            <person name="Steindorff A."/>
            <person name="Ohm R."/>
            <person name="Martin F."/>
            <person name="Silar P."/>
            <person name="Natvig D."/>
            <person name="Lalanne C."/>
            <person name="Gautier V."/>
            <person name="Ament-velasquez S.L."/>
            <person name="Kruys A."/>
            <person name="Hutchinson M.I."/>
            <person name="Powell A.J."/>
            <person name="Barry K."/>
            <person name="Miller A.N."/>
            <person name="Grigoriev I.V."/>
            <person name="Debuchy R."/>
            <person name="Gladieux P."/>
            <person name="Thoren M.H."/>
            <person name="Johannesson H."/>
        </authorList>
    </citation>
    <scope>NUCLEOTIDE SEQUENCE</scope>
    <source>
        <strain evidence="2">SMH2392-1A</strain>
    </source>
</reference>
<feature type="non-terminal residue" evidence="2">
    <location>
        <position position="379"/>
    </location>
</feature>
<organism evidence="2 3">
    <name type="scientific">Lasiosphaeria miniovina</name>
    <dbReference type="NCBI Taxonomy" id="1954250"/>
    <lineage>
        <taxon>Eukaryota</taxon>
        <taxon>Fungi</taxon>
        <taxon>Dikarya</taxon>
        <taxon>Ascomycota</taxon>
        <taxon>Pezizomycotina</taxon>
        <taxon>Sordariomycetes</taxon>
        <taxon>Sordariomycetidae</taxon>
        <taxon>Sordariales</taxon>
        <taxon>Lasiosphaeriaceae</taxon>
        <taxon>Lasiosphaeria</taxon>
    </lineage>
</organism>
<evidence type="ECO:0000313" key="2">
    <source>
        <dbReference type="EMBL" id="KAK0728399.1"/>
    </source>
</evidence>